<reference evidence="1 2" key="1">
    <citation type="journal article" date="2019" name="Commun. Biol.">
        <title>The bagworm genome reveals a unique fibroin gene that provides high tensile strength.</title>
        <authorList>
            <person name="Kono N."/>
            <person name="Nakamura H."/>
            <person name="Ohtoshi R."/>
            <person name="Tomita M."/>
            <person name="Numata K."/>
            <person name="Arakawa K."/>
        </authorList>
    </citation>
    <scope>NUCLEOTIDE SEQUENCE [LARGE SCALE GENOMIC DNA]</scope>
</reference>
<comment type="caution">
    <text evidence="1">The sequence shown here is derived from an EMBL/GenBank/DDBJ whole genome shotgun (WGS) entry which is preliminary data.</text>
</comment>
<dbReference type="EMBL" id="BGZK01000873">
    <property type="protein sequence ID" value="GBP63599.1"/>
    <property type="molecule type" value="Genomic_DNA"/>
</dbReference>
<dbReference type="OrthoDB" id="414730at2759"/>
<accession>A0A4C1XMX3</accession>
<dbReference type="STRING" id="151549.A0A4C1XMX3"/>
<keyword evidence="2" id="KW-1185">Reference proteome</keyword>
<dbReference type="Proteomes" id="UP000299102">
    <property type="component" value="Unassembled WGS sequence"/>
</dbReference>
<gene>
    <name evidence="1" type="ORF">EVAR_97616_1</name>
</gene>
<evidence type="ECO:0000313" key="1">
    <source>
        <dbReference type="EMBL" id="GBP63599.1"/>
    </source>
</evidence>
<dbReference type="AlphaFoldDB" id="A0A4C1XMX3"/>
<proteinExistence type="predicted"/>
<protein>
    <submittedName>
        <fullName evidence="1">Uncharacterized protein</fullName>
    </submittedName>
</protein>
<organism evidence="1 2">
    <name type="scientific">Eumeta variegata</name>
    <name type="common">Bagworm moth</name>
    <name type="synonym">Eumeta japonica</name>
    <dbReference type="NCBI Taxonomy" id="151549"/>
    <lineage>
        <taxon>Eukaryota</taxon>
        <taxon>Metazoa</taxon>
        <taxon>Ecdysozoa</taxon>
        <taxon>Arthropoda</taxon>
        <taxon>Hexapoda</taxon>
        <taxon>Insecta</taxon>
        <taxon>Pterygota</taxon>
        <taxon>Neoptera</taxon>
        <taxon>Endopterygota</taxon>
        <taxon>Lepidoptera</taxon>
        <taxon>Glossata</taxon>
        <taxon>Ditrysia</taxon>
        <taxon>Tineoidea</taxon>
        <taxon>Psychidae</taxon>
        <taxon>Oiketicinae</taxon>
        <taxon>Eumeta</taxon>
    </lineage>
</organism>
<name>A0A4C1XMX3_EUMVA</name>
<sequence length="195" mass="21606">MSVKQIGFSKGRSTTVEHIQQIFDAWEDSRNGFGVFCDLCKALDCIHRDTLIRKLHHYGATGRSLVLLERYLSNRIQSVDTNGERSSGSAVSMEVDRASIGENIRFISFKSGVREKNSFKEGAAAGWSESEVGAVIETKCRIVTRIKSVTGNEIQNSTGISIRAGTRSVLTAKSFHVKDVEIRSTSTWTMPWAES</sequence>
<evidence type="ECO:0000313" key="2">
    <source>
        <dbReference type="Proteomes" id="UP000299102"/>
    </source>
</evidence>